<keyword evidence="1" id="KW-0805">Transcription regulation</keyword>
<dbReference type="Proteomes" id="UP000279029">
    <property type="component" value="Chromosome"/>
</dbReference>
<reference evidence="5 6" key="1">
    <citation type="submission" date="2018-09" db="EMBL/GenBank/DDBJ databases">
        <authorList>
            <person name="Postec A."/>
        </authorList>
    </citation>
    <scope>NUCLEOTIDE SEQUENCE [LARGE SCALE GENOMIC DNA]</scope>
    <source>
        <strain evidence="5">70B-A</strain>
    </source>
</reference>
<dbReference type="OrthoDB" id="9799747at2"/>
<keyword evidence="2" id="KW-0238">DNA-binding</keyword>
<keyword evidence="3" id="KW-0804">Transcription</keyword>
<dbReference type="Pfam" id="PF01047">
    <property type="entry name" value="MarR"/>
    <property type="match status" value="1"/>
</dbReference>
<dbReference type="PANTHER" id="PTHR42756">
    <property type="entry name" value="TRANSCRIPTIONAL REGULATOR, MARR"/>
    <property type="match status" value="1"/>
</dbReference>
<feature type="domain" description="HTH marR-type" evidence="4">
    <location>
        <begin position="14"/>
        <end position="146"/>
    </location>
</feature>
<dbReference type="SMART" id="SM00347">
    <property type="entry name" value="HTH_MARR"/>
    <property type="match status" value="1"/>
</dbReference>
<evidence type="ECO:0000256" key="1">
    <source>
        <dbReference type="ARBA" id="ARBA00023015"/>
    </source>
</evidence>
<keyword evidence="6" id="KW-1185">Reference proteome</keyword>
<dbReference type="InterPro" id="IPR036390">
    <property type="entry name" value="WH_DNA-bd_sf"/>
</dbReference>
<dbReference type="Gene3D" id="1.10.10.10">
    <property type="entry name" value="Winged helix-like DNA-binding domain superfamily/Winged helix DNA-binding domain"/>
    <property type="match status" value="1"/>
</dbReference>
<evidence type="ECO:0000256" key="2">
    <source>
        <dbReference type="ARBA" id="ARBA00023125"/>
    </source>
</evidence>
<dbReference type="KEGG" id="cbar:PATL70BA_2528"/>
<dbReference type="InterPro" id="IPR036388">
    <property type="entry name" value="WH-like_DNA-bd_sf"/>
</dbReference>
<gene>
    <name evidence="5" type="ORF">PATL70BA_2528</name>
</gene>
<evidence type="ECO:0000259" key="4">
    <source>
        <dbReference type="PROSITE" id="PS50995"/>
    </source>
</evidence>
<proteinExistence type="predicted"/>
<dbReference type="PROSITE" id="PS50995">
    <property type="entry name" value="HTH_MARR_2"/>
    <property type="match status" value="1"/>
</dbReference>
<dbReference type="PANTHER" id="PTHR42756:SF1">
    <property type="entry name" value="TRANSCRIPTIONAL REPRESSOR OF EMRAB OPERON"/>
    <property type="match status" value="1"/>
</dbReference>
<dbReference type="GO" id="GO:0003700">
    <property type="term" value="F:DNA-binding transcription factor activity"/>
    <property type="evidence" value="ECO:0007669"/>
    <property type="project" value="InterPro"/>
</dbReference>
<accession>A0A3P7NZQ1</accession>
<protein>
    <submittedName>
        <fullName evidence="5">MarR family transcriptional regulator</fullName>
    </submittedName>
</protein>
<dbReference type="AlphaFoldDB" id="A0A3P7NZQ1"/>
<sequence length="147" mass="17082">MKNTFSYGDENDIHLKSVVALSRTYLSFTRRLQVFLNNYGLTVPQFGVLESLYHLGPLKICDLIHKNLATSGNMTVVIRNLEKEGWIKKSPDAEDRRSYKVSLTDEGTQIIEDAFLTHLHYLKDFFYRLNMDEKQQLLQLLKKLNGL</sequence>
<dbReference type="EMBL" id="LR130778">
    <property type="protein sequence ID" value="VDN48425.1"/>
    <property type="molecule type" value="Genomic_DNA"/>
</dbReference>
<dbReference type="SUPFAM" id="SSF46785">
    <property type="entry name" value="Winged helix' DNA-binding domain"/>
    <property type="match status" value="1"/>
</dbReference>
<dbReference type="GO" id="GO:0003677">
    <property type="term" value="F:DNA binding"/>
    <property type="evidence" value="ECO:0007669"/>
    <property type="project" value="UniProtKB-KW"/>
</dbReference>
<name>A0A3P7NZQ1_9FIRM</name>
<dbReference type="RefSeq" id="WP_125137559.1">
    <property type="nucleotide sequence ID" value="NZ_LR130778.1"/>
</dbReference>
<organism evidence="5 6">
    <name type="scientific">Petrocella atlantisensis</name>
    <dbReference type="NCBI Taxonomy" id="2173034"/>
    <lineage>
        <taxon>Bacteria</taxon>
        <taxon>Bacillati</taxon>
        <taxon>Bacillota</taxon>
        <taxon>Clostridia</taxon>
        <taxon>Lachnospirales</taxon>
        <taxon>Vallitaleaceae</taxon>
        <taxon>Petrocella</taxon>
    </lineage>
</organism>
<evidence type="ECO:0000256" key="3">
    <source>
        <dbReference type="ARBA" id="ARBA00023163"/>
    </source>
</evidence>
<dbReference type="InterPro" id="IPR000835">
    <property type="entry name" value="HTH_MarR-typ"/>
</dbReference>
<evidence type="ECO:0000313" key="5">
    <source>
        <dbReference type="EMBL" id="VDN48425.1"/>
    </source>
</evidence>
<evidence type="ECO:0000313" key="6">
    <source>
        <dbReference type="Proteomes" id="UP000279029"/>
    </source>
</evidence>